<protein>
    <submittedName>
        <fullName evidence="2">Uncharacterized protein</fullName>
    </submittedName>
</protein>
<evidence type="ECO:0000313" key="2">
    <source>
        <dbReference type="WBParaSite" id="PS1159_v2.g14110.t1"/>
    </source>
</evidence>
<reference evidence="2" key="1">
    <citation type="submission" date="2022-11" db="UniProtKB">
        <authorList>
            <consortium name="WormBaseParasite"/>
        </authorList>
    </citation>
    <scope>IDENTIFICATION</scope>
</reference>
<sequence>MFFWLLFIVLFFPVFFFYFFSFFFGFRNFNNSFNFSNLTQLIMSSTTTYSSESTYTASNNAGNTVADTAEVAKEKASGLLENLKEGVSNVVDFVAGREPSHKHDVQCNKESCSTYEKETIHYTESSEHERNARLLREQAEAALKNNSKEFADAERMQAQARIIAEAANAKTAQALSNQERGQELLAEAGAEMIEAGAKLQREAAAHSREAPYNVHAQGEVRQTTVVSTAGQEAAARSHEKVTVREVSHSDAVVTESGTSVTAGAHVVP</sequence>
<dbReference type="WBParaSite" id="PS1159_v2.g14110.t1">
    <property type="protein sequence ID" value="PS1159_v2.g14110.t1"/>
    <property type="gene ID" value="PS1159_v2.g14110"/>
</dbReference>
<name>A0AC35F826_9BILA</name>
<organism evidence="1 2">
    <name type="scientific">Panagrolaimus sp. PS1159</name>
    <dbReference type="NCBI Taxonomy" id="55785"/>
    <lineage>
        <taxon>Eukaryota</taxon>
        <taxon>Metazoa</taxon>
        <taxon>Ecdysozoa</taxon>
        <taxon>Nematoda</taxon>
        <taxon>Chromadorea</taxon>
        <taxon>Rhabditida</taxon>
        <taxon>Tylenchina</taxon>
        <taxon>Panagrolaimomorpha</taxon>
        <taxon>Panagrolaimoidea</taxon>
        <taxon>Panagrolaimidae</taxon>
        <taxon>Panagrolaimus</taxon>
    </lineage>
</organism>
<accession>A0AC35F826</accession>
<evidence type="ECO:0000313" key="1">
    <source>
        <dbReference type="Proteomes" id="UP000887580"/>
    </source>
</evidence>
<dbReference type="Proteomes" id="UP000887580">
    <property type="component" value="Unplaced"/>
</dbReference>
<proteinExistence type="predicted"/>